<dbReference type="KEGG" id="kbs:EPA93_19695"/>
<dbReference type="CDD" id="cd13426">
    <property type="entry name" value="Peptidase_G1"/>
    <property type="match status" value="1"/>
</dbReference>
<dbReference type="AlphaFoldDB" id="A0A4P6JRK2"/>
<feature type="region of interest" description="Disordered" evidence="1">
    <location>
        <begin position="58"/>
        <end position="79"/>
    </location>
</feature>
<dbReference type="Gene3D" id="2.60.120.430">
    <property type="entry name" value="Galactose-binding lectin"/>
    <property type="match status" value="1"/>
</dbReference>
<reference evidence="2 3" key="1">
    <citation type="submission" date="2019-01" db="EMBL/GenBank/DDBJ databases">
        <title>Ktedonosporobacter rubrisoli SCAWS-G2.</title>
        <authorList>
            <person name="Huang Y."/>
            <person name="Yan B."/>
        </authorList>
    </citation>
    <scope>NUCLEOTIDE SEQUENCE [LARGE SCALE GENOMIC DNA]</scope>
    <source>
        <strain evidence="2 3">SCAWS-G2</strain>
    </source>
</reference>
<dbReference type="Proteomes" id="UP000290365">
    <property type="component" value="Chromosome"/>
</dbReference>
<dbReference type="RefSeq" id="WP_129889151.1">
    <property type="nucleotide sequence ID" value="NZ_CP035758.1"/>
</dbReference>
<dbReference type="SUPFAM" id="SSF49899">
    <property type="entry name" value="Concanavalin A-like lectins/glucanases"/>
    <property type="match status" value="1"/>
</dbReference>
<gene>
    <name evidence="2" type="ORF">EPA93_19695</name>
</gene>
<dbReference type="InterPro" id="IPR013320">
    <property type="entry name" value="ConA-like_dom_sf"/>
</dbReference>
<dbReference type="PANTHER" id="PTHR37536">
    <property type="entry name" value="PUTATIVE (AFU_ORTHOLOGUE AFUA_3G02970)-RELATED"/>
    <property type="match status" value="1"/>
</dbReference>
<protein>
    <submittedName>
        <fullName evidence="2">Uncharacterized protein</fullName>
    </submittedName>
</protein>
<dbReference type="InterPro" id="IPR000250">
    <property type="entry name" value="Peptidase_G1"/>
</dbReference>
<keyword evidence="3" id="KW-1185">Reference proteome</keyword>
<evidence type="ECO:0000313" key="3">
    <source>
        <dbReference type="Proteomes" id="UP000290365"/>
    </source>
</evidence>
<sequence>MARSASSAALTQPAIHRFNLPAHQGLRDFAGDFNVHSPSSDTGIAIMPGERVEIFASGSAQAKADGTASGPEGDTHCSPANLPISSLPCEALIYSVSMTGPAGLVGVHTGFVAQEHGNLFLGVNSANLAANNGSFHITVLTIPPGTAAGIWATPGDKFTLQGTSITLAVKAFAQNKQIKQVQFTATLPGQLPVPICNASTPDKDTYTCQWDLILNGSRLSNSPVVFGFTIQSEQGQPLVNPDGVRTGTARYVSTQSTTIYAGYAAINLNGEQGYEKVLGTWNIPQSSCSSHEDSLASFWVGMTGVTHDAKLAQIGADSDCQSGTPHYSVWWEVFPEASVPITKPIHSGDTISASVTFYNGTFEMHIDNTTAGWQFSASKAGPASDTRIAECITEAPTIENTTTHQQSVANLTNFGAVNISCTVNNNVPIGNGPQTVMYQMAANGVTKATTSPLAQNGSTFSVQWIHS</sequence>
<dbReference type="Pfam" id="PF01828">
    <property type="entry name" value="Peptidase_A4"/>
    <property type="match status" value="1"/>
</dbReference>
<dbReference type="GO" id="GO:0006508">
    <property type="term" value="P:proteolysis"/>
    <property type="evidence" value="ECO:0007669"/>
    <property type="project" value="InterPro"/>
</dbReference>
<evidence type="ECO:0000256" key="1">
    <source>
        <dbReference type="SAM" id="MobiDB-lite"/>
    </source>
</evidence>
<dbReference type="EMBL" id="CP035758">
    <property type="protein sequence ID" value="QBD78098.1"/>
    <property type="molecule type" value="Genomic_DNA"/>
</dbReference>
<dbReference type="InterPro" id="IPR038656">
    <property type="entry name" value="Peptidase_G1_sf"/>
</dbReference>
<proteinExistence type="predicted"/>
<dbReference type="PANTHER" id="PTHR37536:SF1">
    <property type="entry name" value="ASPERGILLOPEPSIN, PUTAITVE (AFU_ORTHOLOGUE AFUA_7G01200)"/>
    <property type="match status" value="1"/>
</dbReference>
<evidence type="ECO:0000313" key="2">
    <source>
        <dbReference type="EMBL" id="QBD78098.1"/>
    </source>
</evidence>
<dbReference type="GO" id="GO:0070007">
    <property type="term" value="F:glutamic-type endopeptidase activity"/>
    <property type="evidence" value="ECO:0007669"/>
    <property type="project" value="InterPro"/>
</dbReference>
<dbReference type="Gene3D" id="2.60.120.700">
    <property type="entry name" value="Peptidase G1"/>
    <property type="match status" value="1"/>
</dbReference>
<name>A0A4P6JRK2_KTERU</name>
<dbReference type="OrthoDB" id="2630173at2"/>
<organism evidence="2 3">
    <name type="scientific">Ktedonosporobacter rubrisoli</name>
    <dbReference type="NCBI Taxonomy" id="2509675"/>
    <lineage>
        <taxon>Bacteria</taxon>
        <taxon>Bacillati</taxon>
        <taxon>Chloroflexota</taxon>
        <taxon>Ktedonobacteria</taxon>
        <taxon>Ktedonobacterales</taxon>
        <taxon>Ktedonosporobacteraceae</taxon>
        <taxon>Ktedonosporobacter</taxon>
    </lineage>
</organism>
<accession>A0A4P6JRK2</accession>